<sequence>MGGYRIAYQVLDGELVILVVRIGDRRDSYRTI</sequence>
<reference evidence="2 3" key="1">
    <citation type="submission" date="2017-09" db="EMBL/GenBank/DDBJ databases">
        <authorList>
            <person name="Lee N."/>
            <person name="Cho B.-K."/>
        </authorList>
    </citation>
    <scope>NUCLEOTIDE SEQUENCE [LARGE SCALE GENOMIC DNA]</scope>
    <source>
        <strain evidence="2 3">ATCC 27476</strain>
    </source>
</reference>
<dbReference type="KEGG" id="svn:CP980_20285"/>
<name>A0A5J6JQB8_STRVI</name>
<dbReference type="Proteomes" id="UP000325563">
    <property type="component" value="Chromosome"/>
</dbReference>
<organism evidence="2 3">
    <name type="scientific">Streptomyces vinaceus</name>
    <dbReference type="NCBI Taxonomy" id="1960"/>
    <lineage>
        <taxon>Bacteria</taxon>
        <taxon>Bacillati</taxon>
        <taxon>Actinomycetota</taxon>
        <taxon>Actinomycetes</taxon>
        <taxon>Kitasatosporales</taxon>
        <taxon>Streptomycetaceae</taxon>
        <taxon>Streptomyces</taxon>
    </lineage>
</organism>
<dbReference type="InterPro" id="IPR007712">
    <property type="entry name" value="RelE/ParE_toxin"/>
</dbReference>
<gene>
    <name evidence="2" type="ORF">CP980_20285</name>
</gene>
<keyword evidence="1" id="KW-1277">Toxin-antitoxin system</keyword>
<evidence type="ECO:0000256" key="1">
    <source>
        <dbReference type="ARBA" id="ARBA00022649"/>
    </source>
</evidence>
<evidence type="ECO:0000313" key="3">
    <source>
        <dbReference type="Proteomes" id="UP000325563"/>
    </source>
</evidence>
<dbReference type="EMBL" id="CP023692">
    <property type="protein sequence ID" value="QEV49956.1"/>
    <property type="molecule type" value="Genomic_DNA"/>
</dbReference>
<dbReference type="AlphaFoldDB" id="A0A5J6JQB8"/>
<evidence type="ECO:0008006" key="4">
    <source>
        <dbReference type="Google" id="ProtNLM"/>
    </source>
</evidence>
<dbReference type="Gene3D" id="3.30.2310.20">
    <property type="entry name" value="RelE-like"/>
    <property type="match status" value="1"/>
</dbReference>
<dbReference type="Pfam" id="PF05016">
    <property type="entry name" value="ParE_toxin"/>
    <property type="match status" value="1"/>
</dbReference>
<protein>
    <recommendedName>
        <fullName evidence="4">Type II toxin-antitoxin system RelE/ParE family toxin</fullName>
    </recommendedName>
</protein>
<dbReference type="InterPro" id="IPR035093">
    <property type="entry name" value="RelE/ParE_toxin_dom_sf"/>
</dbReference>
<keyword evidence="3" id="KW-1185">Reference proteome</keyword>
<proteinExistence type="predicted"/>
<evidence type="ECO:0000313" key="2">
    <source>
        <dbReference type="EMBL" id="QEV49956.1"/>
    </source>
</evidence>
<dbReference type="SUPFAM" id="SSF143011">
    <property type="entry name" value="RelE-like"/>
    <property type="match status" value="1"/>
</dbReference>
<accession>A0A5J6JQB8</accession>